<keyword evidence="3" id="KW-0012">Acyltransferase</keyword>
<reference evidence="3" key="1">
    <citation type="submission" date="2022-02" db="EMBL/GenBank/DDBJ databases">
        <title>Coral-associated bacteria.</title>
        <authorList>
            <person name="Tang K."/>
            <person name="Wang X."/>
        </authorList>
    </citation>
    <scope>NUCLEOTIDE SEQUENCE</scope>
    <source>
        <strain evidence="3">SCSIO 43006</strain>
    </source>
</reference>
<feature type="transmembrane region" description="Helical" evidence="1">
    <location>
        <begin position="55"/>
        <end position="73"/>
    </location>
</feature>
<feature type="transmembrane region" description="Helical" evidence="1">
    <location>
        <begin position="172"/>
        <end position="191"/>
    </location>
</feature>
<dbReference type="PANTHER" id="PTHR36927">
    <property type="entry name" value="BLR4337 PROTEIN"/>
    <property type="match status" value="1"/>
</dbReference>
<feature type="domain" description="Acyltransferase 3" evidence="2">
    <location>
        <begin position="8"/>
        <end position="352"/>
    </location>
</feature>
<evidence type="ECO:0000259" key="2">
    <source>
        <dbReference type="Pfam" id="PF01757"/>
    </source>
</evidence>
<dbReference type="RefSeq" id="WP_252085624.1">
    <property type="nucleotide sequence ID" value="NZ_CP092418.1"/>
</dbReference>
<dbReference type="PANTHER" id="PTHR36927:SF3">
    <property type="entry name" value="GLUCANS BIOSYNTHESIS PROTEIN C"/>
    <property type="match status" value="1"/>
</dbReference>
<name>A0ABY4VG70_9GAMM</name>
<accession>A0ABY4VG70</accession>
<keyword evidence="3" id="KW-0808">Transferase</keyword>
<dbReference type="InterPro" id="IPR002656">
    <property type="entry name" value="Acyl_transf_3_dom"/>
</dbReference>
<keyword evidence="1" id="KW-1133">Transmembrane helix</keyword>
<feature type="transmembrane region" description="Helical" evidence="1">
    <location>
        <begin position="264"/>
        <end position="283"/>
    </location>
</feature>
<proteinExistence type="predicted"/>
<dbReference type="Pfam" id="PF01757">
    <property type="entry name" value="Acyl_transf_3"/>
    <property type="match status" value="1"/>
</dbReference>
<feature type="transmembrane region" description="Helical" evidence="1">
    <location>
        <begin position="12"/>
        <end position="29"/>
    </location>
</feature>
<gene>
    <name evidence="3" type="ORF">MJO52_09105</name>
</gene>
<feature type="transmembrane region" description="Helical" evidence="1">
    <location>
        <begin position="230"/>
        <end position="249"/>
    </location>
</feature>
<sequence length="386" mass="44911">MNNVRVSELDWLRVILILAVFLHHALMPFNGDEWHIMNAESSKLLDDVMVYFEQFRLPTLFFIAGVGSVLLLRKVYPSQFLRDKFFRLFIPLLVGVLLVVPPQNYIEDIGQYGSFLQAFPQLALKFDSNHLWFIEYLVFFSLLAVPFYFFLRSQWSSSFKGFVEWLSDTSSGLFGLVLVLIVIRVGLKLYFPDNGHGIGNLSSTLFYLYFFFVGMFFIQSRKIWASLEKYRKVNFVWLLVSSLIFYAYYYSPDLSEYLSLQARWSIWWFVGCLVAWSALLTLLGYAQRHLASTPKWLKFSNELIYPFYIFHQTVIVVLGYFVINLSMSLAYKAMVLVVGSFLITTAICLLVVYPFNVTRRLFGLKPRRSNVSDDIACNKTIHGTVR</sequence>
<keyword evidence="1" id="KW-0812">Transmembrane</keyword>
<dbReference type="InterPro" id="IPR050623">
    <property type="entry name" value="Glucan_succinyl_AcylTrfase"/>
</dbReference>
<feature type="transmembrane region" description="Helical" evidence="1">
    <location>
        <begin position="329"/>
        <end position="355"/>
    </location>
</feature>
<evidence type="ECO:0000313" key="3">
    <source>
        <dbReference type="EMBL" id="USD23278.1"/>
    </source>
</evidence>
<dbReference type="EMBL" id="CP092418">
    <property type="protein sequence ID" value="USD23278.1"/>
    <property type="molecule type" value="Genomic_DNA"/>
</dbReference>
<protein>
    <submittedName>
        <fullName evidence="3">Acyltransferase</fullName>
    </submittedName>
</protein>
<evidence type="ECO:0000256" key="1">
    <source>
        <dbReference type="SAM" id="Phobius"/>
    </source>
</evidence>
<dbReference type="GO" id="GO:0016746">
    <property type="term" value="F:acyltransferase activity"/>
    <property type="evidence" value="ECO:0007669"/>
    <property type="project" value="UniProtKB-KW"/>
</dbReference>
<feature type="transmembrane region" description="Helical" evidence="1">
    <location>
        <begin position="303"/>
        <end position="323"/>
    </location>
</feature>
<keyword evidence="1" id="KW-0472">Membrane</keyword>
<feature type="transmembrane region" description="Helical" evidence="1">
    <location>
        <begin position="197"/>
        <end position="218"/>
    </location>
</feature>
<feature type="transmembrane region" description="Helical" evidence="1">
    <location>
        <begin position="85"/>
        <end position="106"/>
    </location>
</feature>
<organism evidence="3 4">
    <name type="scientific">Microbulbifer variabilis</name>
    <dbReference type="NCBI Taxonomy" id="266805"/>
    <lineage>
        <taxon>Bacteria</taxon>
        <taxon>Pseudomonadati</taxon>
        <taxon>Pseudomonadota</taxon>
        <taxon>Gammaproteobacteria</taxon>
        <taxon>Cellvibrionales</taxon>
        <taxon>Microbulbiferaceae</taxon>
        <taxon>Microbulbifer</taxon>
    </lineage>
</organism>
<dbReference type="Proteomes" id="UP001055658">
    <property type="component" value="Chromosome"/>
</dbReference>
<feature type="transmembrane region" description="Helical" evidence="1">
    <location>
        <begin position="131"/>
        <end position="151"/>
    </location>
</feature>
<keyword evidence="4" id="KW-1185">Reference proteome</keyword>
<evidence type="ECO:0000313" key="4">
    <source>
        <dbReference type="Proteomes" id="UP001055658"/>
    </source>
</evidence>